<keyword evidence="4 8" id="KW-1133">Transmembrane helix</keyword>
<dbReference type="AlphaFoldDB" id="A0A449IQS6"/>
<proteinExistence type="predicted"/>
<keyword evidence="3 8" id="KW-0812">Transmembrane</keyword>
<keyword evidence="2" id="KW-1003">Cell membrane</keyword>
<feature type="transmembrane region" description="Helical" evidence="8">
    <location>
        <begin position="31"/>
        <end position="49"/>
    </location>
</feature>
<reference evidence="11 12" key="1">
    <citation type="submission" date="2019-02" db="EMBL/GenBank/DDBJ databases">
        <authorList>
            <consortium name="Pathogen Informatics"/>
        </authorList>
    </citation>
    <scope>NUCLEOTIDE SEQUENCE [LARGE SCALE GENOMIC DNA]</scope>
    <source>
        <strain evidence="11 12">3012STDY7103891</strain>
    </source>
</reference>
<dbReference type="PANTHER" id="PTHR32309:SF13">
    <property type="entry name" value="FERRIC ENTEROBACTIN TRANSPORT PROTEIN FEPE"/>
    <property type="match status" value="1"/>
</dbReference>
<dbReference type="InterPro" id="IPR003856">
    <property type="entry name" value="LPS_length_determ_N"/>
</dbReference>
<evidence type="ECO:0000259" key="10">
    <source>
        <dbReference type="Pfam" id="PF13807"/>
    </source>
</evidence>
<feature type="domain" description="Polysaccharide chain length determinant N-terminal" evidence="9">
    <location>
        <begin position="15"/>
        <end position="84"/>
    </location>
</feature>
<dbReference type="PANTHER" id="PTHR32309">
    <property type="entry name" value="TYROSINE-PROTEIN KINASE"/>
    <property type="match status" value="1"/>
</dbReference>
<dbReference type="Pfam" id="PF13807">
    <property type="entry name" value="GNVR"/>
    <property type="match status" value="1"/>
</dbReference>
<keyword evidence="6" id="KW-0175">Coiled coil</keyword>
<evidence type="ECO:0000256" key="8">
    <source>
        <dbReference type="SAM" id="Phobius"/>
    </source>
</evidence>
<evidence type="ECO:0000256" key="1">
    <source>
        <dbReference type="ARBA" id="ARBA00004651"/>
    </source>
</evidence>
<keyword evidence="5 8" id="KW-0472">Membrane</keyword>
<feature type="domain" description="Tyrosine-protein kinase G-rich" evidence="10">
    <location>
        <begin position="380"/>
        <end position="417"/>
    </location>
</feature>
<dbReference type="SUPFAM" id="SSF160355">
    <property type="entry name" value="Bacterial polysaccharide co-polymerase-like"/>
    <property type="match status" value="2"/>
</dbReference>
<dbReference type="Proteomes" id="UP000330809">
    <property type="component" value="Unassembled WGS sequence"/>
</dbReference>
<evidence type="ECO:0000256" key="5">
    <source>
        <dbReference type="ARBA" id="ARBA00023136"/>
    </source>
</evidence>
<comment type="subcellular location">
    <subcellularLocation>
        <location evidence="1">Cell membrane</location>
        <topology evidence="1">Multi-pass membrane protein</topology>
    </subcellularLocation>
</comment>
<evidence type="ECO:0000313" key="11">
    <source>
        <dbReference type="EMBL" id="VFB21787.1"/>
    </source>
</evidence>
<organism evidence="11 12">
    <name type="scientific">Pseudomonas fragi</name>
    <dbReference type="NCBI Taxonomy" id="296"/>
    <lineage>
        <taxon>Bacteria</taxon>
        <taxon>Pseudomonadati</taxon>
        <taxon>Pseudomonadota</taxon>
        <taxon>Gammaproteobacteria</taxon>
        <taxon>Pseudomonadales</taxon>
        <taxon>Pseudomonadaceae</taxon>
        <taxon>Pseudomonas</taxon>
    </lineage>
</organism>
<dbReference type="InterPro" id="IPR032807">
    <property type="entry name" value="GNVR"/>
</dbReference>
<name>A0A449IQS6_PSEFR</name>
<accession>A0A449IQS6</accession>
<dbReference type="GO" id="GO:0005886">
    <property type="term" value="C:plasma membrane"/>
    <property type="evidence" value="ECO:0007669"/>
    <property type="project" value="UniProtKB-SubCell"/>
</dbReference>
<dbReference type="Pfam" id="PF02706">
    <property type="entry name" value="Wzz"/>
    <property type="match status" value="1"/>
</dbReference>
<gene>
    <name evidence="11" type="ORF">NCTC10754_04461</name>
</gene>
<dbReference type="GO" id="GO:0004713">
    <property type="term" value="F:protein tyrosine kinase activity"/>
    <property type="evidence" value="ECO:0007669"/>
    <property type="project" value="TreeGrafter"/>
</dbReference>
<feature type="transmembrane region" description="Helical" evidence="8">
    <location>
        <begin position="395"/>
        <end position="419"/>
    </location>
</feature>
<evidence type="ECO:0000256" key="4">
    <source>
        <dbReference type="ARBA" id="ARBA00022989"/>
    </source>
</evidence>
<evidence type="ECO:0000259" key="9">
    <source>
        <dbReference type="Pfam" id="PF02706"/>
    </source>
</evidence>
<feature type="coiled-coil region" evidence="6">
    <location>
        <begin position="191"/>
        <end position="244"/>
    </location>
</feature>
<sequence length="453" mass="50115">MNSKSRIPAGNPSFEVDLFTLFQAVWNKKSITIATSALCGIAALGYAYFVTPEYQVSSILRPAAINELDALNRSGVYTLPPKEALLKVGSSLESYETRLSFFKANQALFSQFKRPGRTLEQSFEDFNRDSLKLILPDPTKADSLNVSIGLELNYPKGVDGVQILNGFVDHAITAERDQISADLKVIVNNRLTELKGKIDAARSNYETEKQARIATLLETDNLKRAQLQDELKALRQQLKTGRMDRMAQLSEAIGIAKALGIQKPTTPSALGDSARPADSSLMRTEINNQQIPLYFLGVEALEAERAALKNRSNDDFTENRIAQIARELLLLQSNREVEVLKLRQNEDLFLSGVEPLRAEIVRLGGVSNLDFTNLKLVSIDRKALEPVAPIKPKKALITLLGLVLGALFGILIVIAKYFVAQRRDGLQQPLSVQSRRDPTETTGAGNLLQKDLR</sequence>
<evidence type="ECO:0000256" key="3">
    <source>
        <dbReference type="ARBA" id="ARBA00022692"/>
    </source>
</evidence>
<dbReference type="RefSeq" id="WP_240043265.1">
    <property type="nucleotide sequence ID" value="NZ_CAACYJ010000040.1"/>
</dbReference>
<evidence type="ECO:0000256" key="2">
    <source>
        <dbReference type="ARBA" id="ARBA00022475"/>
    </source>
</evidence>
<dbReference type="InterPro" id="IPR050445">
    <property type="entry name" value="Bact_polysacc_biosynth/exp"/>
</dbReference>
<evidence type="ECO:0000256" key="7">
    <source>
        <dbReference type="SAM" id="MobiDB-lite"/>
    </source>
</evidence>
<evidence type="ECO:0000313" key="12">
    <source>
        <dbReference type="Proteomes" id="UP000330809"/>
    </source>
</evidence>
<feature type="region of interest" description="Disordered" evidence="7">
    <location>
        <begin position="429"/>
        <end position="453"/>
    </location>
</feature>
<dbReference type="EMBL" id="CAACYJ010000040">
    <property type="protein sequence ID" value="VFB21787.1"/>
    <property type="molecule type" value="Genomic_DNA"/>
</dbReference>
<dbReference type="Gene3D" id="3.30.1890.10">
    <property type="entry name" value="FepE-like"/>
    <property type="match status" value="2"/>
</dbReference>
<evidence type="ECO:0000256" key="6">
    <source>
        <dbReference type="SAM" id="Coils"/>
    </source>
</evidence>
<protein>
    <submittedName>
        <fullName evidence="11">Chain length determinant protein</fullName>
    </submittedName>
</protein>